<accession>A0A4Z2FIT0</accession>
<dbReference type="AlphaFoldDB" id="A0A4Z2FIT0"/>
<dbReference type="Proteomes" id="UP000314294">
    <property type="component" value="Unassembled WGS sequence"/>
</dbReference>
<proteinExistence type="predicted"/>
<dbReference type="EMBL" id="SRLO01001135">
    <property type="protein sequence ID" value="TNN41106.1"/>
    <property type="molecule type" value="Genomic_DNA"/>
</dbReference>
<organism evidence="1 2">
    <name type="scientific">Liparis tanakae</name>
    <name type="common">Tanaka's snailfish</name>
    <dbReference type="NCBI Taxonomy" id="230148"/>
    <lineage>
        <taxon>Eukaryota</taxon>
        <taxon>Metazoa</taxon>
        <taxon>Chordata</taxon>
        <taxon>Craniata</taxon>
        <taxon>Vertebrata</taxon>
        <taxon>Euteleostomi</taxon>
        <taxon>Actinopterygii</taxon>
        <taxon>Neopterygii</taxon>
        <taxon>Teleostei</taxon>
        <taxon>Neoteleostei</taxon>
        <taxon>Acanthomorphata</taxon>
        <taxon>Eupercaria</taxon>
        <taxon>Perciformes</taxon>
        <taxon>Cottioidei</taxon>
        <taxon>Cottales</taxon>
        <taxon>Liparidae</taxon>
        <taxon>Liparis</taxon>
    </lineage>
</organism>
<evidence type="ECO:0000313" key="2">
    <source>
        <dbReference type="Proteomes" id="UP000314294"/>
    </source>
</evidence>
<comment type="caution">
    <text evidence="1">The sequence shown here is derived from an EMBL/GenBank/DDBJ whole genome shotgun (WGS) entry which is preliminary data.</text>
</comment>
<name>A0A4Z2FIT0_9TELE</name>
<gene>
    <name evidence="1" type="ORF">EYF80_048740</name>
</gene>
<sequence length="101" mass="10214">MVPLLRWHPGRRTQWPALHSAYSGLGLGLIDGQGRIAGLVAGQGPGLLGLVAGRGRIAGLVVGQGLVAGLLGLVCGAPSGCFVNCNFPMGGATVVQNHQSY</sequence>
<protein>
    <submittedName>
        <fullName evidence="1">Uncharacterized protein</fullName>
    </submittedName>
</protein>
<keyword evidence="2" id="KW-1185">Reference proteome</keyword>
<evidence type="ECO:0000313" key="1">
    <source>
        <dbReference type="EMBL" id="TNN41106.1"/>
    </source>
</evidence>
<reference evidence="1 2" key="1">
    <citation type="submission" date="2019-03" db="EMBL/GenBank/DDBJ databases">
        <title>First draft genome of Liparis tanakae, snailfish: a comprehensive survey of snailfish specific genes.</title>
        <authorList>
            <person name="Kim W."/>
            <person name="Song I."/>
            <person name="Jeong J.-H."/>
            <person name="Kim D."/>
            <person name="Kim S."/>
            <person name="Ryu S."/>
            <person name="Song J.Y."/>
            <person name="Lee S.K."/>
        </authorList>
    </citation>
    <scope>NUCLEOTIDE SEQUENCE [LARGE SCALE GENOMIC DNA]</scope>
    <source>
        <tissue evidence="1">Muscle</tissue>
    </source>
</reference>